<sequence>MIDTDFLAIVVVRDGELPLGADEVTAEADGSVLVVGTDAKVAAGQLTAARTAWIAESPKVAPAALAAALTPVVKGVRTIVLSSSPDGRDLAPRLAYALRRPLLTGANAVTRTSADVLRWGSQALVELTPDGPFVATLQPGVRGAAPLPTPARLVEIALTGVEVKDAVSVEVTTPNAQEADLAEARRVLGAGAGLVTGPEQMELLARVGERLGASTGATRVVTDAGWVGHERQIGTTGVVIDPDLYVAFGISGAAQHVGGLGSPRHVISVNTDPCCPMTARADLGIVADAPAVLAELARRLEERDA</sequence>
<feature type="domain" description="Electron transfer flavoprotein alpha subunit C-terminal" evidence="5">
    <location>
        <begin position="180"/>
        <end position="260"/>
    </location>
</feature>
<comment type="similarity">
    <text evidence="2">Belongs to the ETF alpha-subunit/FixB family.</text>
</comment>
<dbReference type="InterPro" id="IPR014730">
    <property type="entry name" value="ETF_a/b_N"/>
</dbReference>
<dbReference type="OrthoDB" id="9770286at2"/>
<protein>
    <submittedName>
        <fullName evidence="7">Electron transfer flavoprotein alpha subunit</fullName>
    </submittedName>
</protein>
<evidence type="ECO:0000256" key="3">
    <source>
        <dbReference type="ARBA" id="ARBA00011355"/>
    </source>
</evidence>
<gene>
    <name evidence="7" type="ORF">BCF44_102227</name>
</gene>
<dbReference type="InterPro" id="IPR014729">
    <property type="entry name" value="Rossmann-like_a/b/a_fold"/>
</dbReference>
<dbReference type="Pfam" id="PF00766">
    <property type="entry name" value="ETF_alpha"/>
    <property type="match status" value="1"/>
</dbReference>
<evidence type="ECO:0000259" key="6">
    <source>
        <dbReference type="Pfam" id="PF01012"/>
    </source>
</evidence>
<comment type="subunit">
    <text evidence="3">Heterodimer of an alpha and a beta subunit.</text>
</comment>
<reference evidence="7 8" key="1">
    <citation type="submission" date="2018-08" db="EMBL/GenBank/DDBJ databases">
        <title>Genomic Encyclopedia of Archaeal and Bacterial Type Strains, Phase II (KMG-II): from individual species to whole genera.</title>
        <authorList>
            <person name="Goeker M."/>
        </authorList>
    </citation>
    <scope>NUCLEOTIDE SEQUENCE [LARGE SCALE GENOMIC DNA]</scope>
    <source>
        <strain evidence="7 8">DSM 45791</strain>
    </source>
</reference>
<dbReference type="PANTHER" id="PTHR43153:SF1">
    <property type="entry name" value="ELECTRON TRANSFER FLAVOPROTEIN SUBUNIT ALPHA, MITOCHONDRIAL"/>
    <property type="match status" value="1"/>
</dbReference>
<dbReference type="Gene3D" id="3.40.50.1220">
    <property type="entry name" value="TPP-binding domain"/>
    <property type="match status" value="1"/>
</dbReference>
<dbReference type="EMBL" id="QUNO01000002">
    <property type="protein sequence ID" value="REH53995.1"/>
    <property type="molecule type" value="Genomic_DNA"/>
</dbReference>
<evidence type="ECO:0000313" key="8">
    <source>
        <dbReference type="Proteomes" id="UP000256269"/>
    </source>
</evidence>
<dbReference type="Gene3D" id="3.40.50.620">
    <property type="entry name" value="HUPs"/>
    <property type="match status" value="1"/>
</dbReference>
<dbReference type="GO" id="GO:0050660">
    <property type="term" value="F:flavin adenine dinucleotide binding"/>
    <property type="evidence" value="ECO:0007669"/>
    <property type="project" value="InterPro"/>
</dbReference>
<dbReference type="RefSeq" id="WP_116173097.1">
    <property type="nucleotide sequence ID" value="NZ_CP144375.1"/>
</dbReference>
<proteinExistence type="inferred from homology"/>
<dbReference type="Pfam" id="PF01012">
    <property type="entry name" value="ETF"/>
    <property type="match status" value="1"/>
</dbReference>
<evidence type="ECO:0000313" key="7">
    <source>
        <dbReference type="EMBL" id="REH53995.1"/>
    </source>
</evidence>
<evidence type="ECO:0000256" key="4">
    <source>
        <dbReference type="ARBA" id="ARBA00025649"/>
    </source>
</evidence>
<dbReference type="GO" id="GO:0009055">
    <property type="term" value="F:electron transfer activity"/>
    <property type="evidence" value="ECO:0007669"/>
    <property type="project" value="InterPro"/>
</dbReference>
<comment type="function">
    <text evidence="4">The electron transfer flavoprotein serves as a specific electron acceptor for other dehydrogenases. It transfers the electrons to the main respiratory chain via ETF-ubiquinone oxidoreductase (ETF dehydrogenase).</text>
</comment>
<evidence type="ECO:0000259" key="5">
    <source>
        <dbReference type="Pfam" id="PF00766"/>
    </source>
</evidence>
<organism evidence="7 8">
    <name type="scientific">Kutzneria buriramensis</name>
    <dbReference type="NCBI Taxonomy" id="1045776"/>
    <lineage>
        <taxon>Bacteria</taxon>
        <taxon>Bacillati</taxon>
        <taxon>Actinomycetota</taxon>
        <taxon>Actinomycetes</taxon>
        <taxon>Pseudonocardiales</taxon>
        <taxon>Pseudonocardiaceae</taxon>
        <taxon>Kutzneria</taxon>
    </lineage>
</organism>
<dbReference type="InterPro" id="IPR014731">
    <property type="entry name" value="ETF_asu_C"/>
</dbReference>
<comment type="caution">
    <text evidence="7">The sequence shown here is derived from an EMBL/GenBank/DDBJ whole genome shotgun (WGS) entry which is preliminary data.</text>
</comment>
<dbReference type="SUPFAM" id="SSF52467">
    <property type="entry name" value="DHS-like NAD/FAD-binding domain"/>
    <property type="match status" value="1"/>
</dbReference>
<dbReference type="GO" id="GO:0033539">
    <property type="term" value="P:fatty acid beta-oxidation using acyl-CoA dehydrogenase"/>
    <property type="evidence" value="ECO:0007669"/>
    <property type="project" value="TreeGrafter"/>
</dbReference>
<accession>A0A3E0I763</accession>
<feature type="domain" description="Electron transfer flavoprotein alpha/beta-subunit N-terminal" evidence="6">
    <location>
        <begin position="31"/>
        <end position="146"/>
    </location>
</feature>
<dbReference type="AlphaFoldDB" id="A0A3E0I763"/>
<evidence type="ECO:0000256" key="2">
    <source>
        <dbReference type="ARBA" id="ARBA00005817"/>
    </source>
</evidence>
<keyword evidence="8" id="KW-1185">Reference proteome</keyword>
<dbReference type="Proteomes" id="UP000256269">
    <property type="component" value="Unassembled WGS sequence"/>
</dbReference>
<dbReference type="InterPro" id="IPR029035">
    <property type="entry name" value="DHS-like_NAD/FAD-binding_dom"/>
</dbReference>
<dbReference type="SUPFAM" id="SSF52402">
    <property type="entry name" value="Adenine nucleotide alpha hydrolases-like"/>
    <property type="match status" value="1"/>
</dbReference>
<evidence type="ECO:0000256" key="1">
    <source>
        <dbReference type="ARBA" id="ARBA00001974"/>
    </source>
</evidence>
<name>A0A3E0I763_9PSEU</name>
<comment type="cofactor">
    <cofactor evidence="1">
        <name>FAD</name>
        <dbReference type="ChEBI" id="CHEBI:57692"/>
    </cofactor>
</comment>
<dbReference type="PANTHER" id="PTHR43153">
    <property type="entry name" value="ELECTRON TRANSFER FLAVOPROTEIN ALPHA"/>
    <property type="match status" value="1"/>
</dbReference>
<dbReference type="InterPro" id="IPR001308">
    <property type="entry name" value="ETF_a/FixB"/>
</dbReference>
<dbReference type="NCBIfam" id="NF038209">
    <property type="entry name" value="mft_etfA"/>
    <property type="match status" value="1"/>
</dbReference>